<feature type="region of interest" description="Disordered" evidence="1">
    <location>
        <begin position="590"/>
        <end position="800"/>
    </location>
</feature>
<feature type="region of interest" description="Disordered" evidence="1">
    <location>
        <begin position="336"/>
        <end position="376"/>
    </location>
</feature>
<feature type="compositionally biased region" description="Acidic residues" evidence="1">
    <location>
        <begin position="594"/>
        <end position="617"/>
    </location>
</feature>
<keyword evidence="4" id="KW-1185">Reference proteome</keyword>
<evidence type="ECO:0000256" key="1">
    <source>
        <dbReference type="SAM" id="MobiDB-lite"/>
    </source>
</evidence>
<dbReference type="PANTHER" id="PTHR43991">
    <property type="entry name" value="WD REPEAT PROTEIN (AFU_ORTHOLOGUE AFUA_8G05640)-RELATED"/>
    <property type="match status" value="1"/>
</dbReference>
<dbReference type="Proteomes" id="UP000777482">
    <property type="component" value="Unassembled WGS sequence"/>
</dbReference>
<dbReference type="InterPro" id="IPR036322">
    <property type="entry name" value="WD40_repeat_dom_sf"/>
</dbReference>
<feature type="domain" description="DUF2415" evidence="2">
    <location>
        <begin position="368"/>
        <end position="410"/>
    </location>
</feature>
<feature type="compositionally biased region" description="Acidic residues" evidence="1">
    <location>
        <begin position="780"/>
        <end position="792"/>
    </location>
</feature>
<gene>
    <name evidence="3" type="ORF">C6P46_002274</name>
</gene>
<feature type="compositionally biased region" description="Low complexity" evidence="1">
    <location>
        <begin position="336"/>
        <end position="354"/>
    </location>
</feature>
<dbReference type="AlphaFoldDB" id="A0A9P6W3K3"/>
<dbReference type="InterPro" id="IPR015943">
    <property type="entry name" value="WD40/YVTN_repeat-like_dom_sf"/>
</dbReference>
<feature type="region of interest" description="Disordered" evidence="1">
    <location>
        <begin position="193"/>
        <end position="244"/>
    </location>
</feature>
<feature type="region of interest" description="Disordered" evidence="1">
    <location>
        <begin position="816"/>
        <end position="881"/>
    </location>
</feature>
<dbReference type="SUPFAM" id="SSF50978">
    <property type="entry name" value="WD40 repeat-like"/>
    <property type="match status" value="1"/>
</dbReference>
<feature type="compositionally biased region" description="Pro residues" evidence="1">
    <location>
        <begin position="444"/>
        <end position="459"/>
    </location>
</feature>
<protein>
    <recommendedName>
        <fullName evidence="2">DUF2415 domain-containing protein</fullName>
    </recommendedName>
</protein>
<feature type="compositionally biased region" description="Low complexity" evidence="1">
    <location>
        <begin position="421"/>
        <end position="432"/>
    </location>
</feature>
<name>A0A9P6W3K3_RHOMI</name>
<dbReference type="EMBL" id="PUHQ01000018">
    <property type="protein sequence ID" value="KAG0663705.1"/>
    <property type="molecule type" value="Genomic_DNA"/>
</dbReference>
<dbReference type="Pfam" id="PF10313">
    <property type="entry name" value="DUF2415"/>
    <property type="match status" value="1"/>
</dbReference>
<feature type="compositionally biased region" description="Acidic residues" evidence="1">
    <location>
        <begin position="745"/>
        <end position="760"/>
    </location>
</feature>
<reference evidence="3 4" key="1">
    <citation type="submission" date="2020-11" db="EMBL/GenBank/DDBJ databases">
        <title>Kefir isolates.</title>
        <authorList>
            <person name="Marcisauskas S."/>
            <person name="Kim Y."/>
            <person name="Blasche S."/>
        </authorList>
    </citation>
    <scope>NUCLEOTIDE SEQUENCE [LARGE SCALE GENOMIC DNA]</scope>
    <source>
        <strain evidence="3 4">KR</strain>
    </source>
</reference>
<dbReference type="Gene3D" id="2.130.10.10">
    <property type="entry name" value="YVTN repeat-like/Quinoprotein amine dehydrogenase"/>
    <property type="match status" value="1"/>
</dbReference>
<feature type="compositionally biased region" description="Basic and acidic residues" evidence="1">
    <location>
        <begin position="499"/>
        <end position="527"/>
    </location>
</feature>
<dbReference type="InterPro" id="IPR001680">
    <property type="entry name" value="WD40_rpt"/>
</dbReference>
<feature type="compositionally biased region" description="Acidic residues" evidence="1">
    <location>
        <begin position="217"/>
        <end position="230"/>
    </location>
</feature>
<accession>A0A9P6W3K3</accession>
<dbReference type="InterPro" id="IPR019417">
    <property type="entry name" value="DUF2415"/>
</dbReference>
<feature type="compositionally biased region" description="Acidic residues" evidence="1">
    <location>
        <begin position="694"/>
        <end position="712"/>
    </location>
</feature>
<evidence type="ECO:0000313" key="4">
    <source>
        <dbReference type="Proteomes" id="UP000777482"/>
    </source>
</evidence>
<comment type="caution">
    <text evidence="3">The sequence shown here is derived from an EMBL/GenBank/DDBJ whole genome shotgun (WGS) entry which is preliminary data.</text>
</comment>
<feature type="compositionally biased region" description="Polar residues" evidence="1">
    <location>
        <begin position="633"/>
        <end position="647"/>
    </location>
</feature>
<feature type="compositionally biased region" description="Low complexity" evidence="1">
    <location>
        <begin position="816"/>
        <end position="825"/>
    </location>
</feature>
<dbReference type="SMART" id="SM00320">
    <property type="entry name" value="WD40"/>
    <property type="match status" value="2"/>
</dbReference>
<organism evidence="3 4">
    <name type="scientific">Rhodotorula mucilaginosa</name>
    <name type="common">Yeast</name>
    <name type="synonym">Rhodotorula rubra</name>
    <dbReference type="NCBI Taxonomy" id="5537"/>
    <lineage>
        <taxon>Eukaryota</taxon>
        <taxon>Fungi</taxon>
        <taxon>Dikarya</taxon>
        <taxon>Basidiomycota</taxon>
        <taxon>Pucciniomycotina</taxon>
        <taxon>Microbotryomycetes</taxon>
        <taxon>Sporidiobolales</taxon>
        <taxon>Sporidiobolaceae</taxon>
        <taxon>Rhodotorula</taxon>
    </lineage>
</organism>
<dbReference type="OrthoDB" id="64353at2759"/>
<evidence type="ECO:0000259" key="2">
    <source>
        <dbReference type="Pfam" id="PF10313"/>
    </source>
</evidence>
<proteinExistence type="predicted"/>
<sequence>MQPSTTLLRPEPYSLRATTTSSHPQLRDLLAYIPEAGIAGGIASVCYDSICTVDGYASAPPEYTPLKFSPSVIASGMGLIAAGGQSSELALKSATPGSDWCFQHLPTASLATATGVRTLHSGSINNGIFICPSPTSPETPRVLVSSNDEAIKVFEVEGRPPDYRAARRRRERERRAGWSVVEATWAAERGEQVCGPAAGAGPSRLTRASHAASGAESDSEGDSEGEEDAAVEEHPSYDEGSACRLVPRTDQDIRLSTAVNHCSVSPDGKWLLAVGDTNEVFLYSSPRSDSDQYELAHTFTASRDASFSTDWNEDNRTFAVASQDGFVHVFDIRSLPSSSRPASPTLRAASSSPRKVAELKTSQSGPAGAARKVKFSPGGRKIDAGLMAFTEHRNRVHVVDARTFETYQILDVPLVSPATATASARSPSSPTTLSWNPSYVPSTALPPPLRPRPQPPPPSRTFRSQSSLRPSLSRLPSGASFTSLASFDAAGGDSGTCTPRDEKERDELEREMRERSERRAREEDRRVRALANEIRRERRRRLVGESRRQNEAAAAEPGTGAGAEDEDVAEAARMAVIMAATRGSRAAALVFGEQEVEGDESMDLDDDEEEDDNDDDGGVSGAGRGAADRNDASNDVTHLGRTSQSDSDIARDPLPNNLQGGRRRDSDDEDLAGAEATGFRIDGTIGFPASPSGSEDEDELHVEARDDEDDLAGAEATGFRIEGTMGFPATSSGSEVEDELHVEARDDDDDDDDNDDDDEMAPMPSRGGITLAEAAAEAMSSDDDEDDDDDDGGGSGWRYDALRAISGRATAFRGRAMATRGRAMALQSLPPRLRQSTPSLTPLAEPERDRDPTATLDPPIRRNYIPSGGDSEAYAPTPRESIGPIRLPSYLSLSRVEGRSGPASTGPASSFYTYVPASHPSASLSFPLPSSLPSTSSSLPISSLFSAPLTGGGTYHATSAFFPLDSTPGDLLGLDWDEWGERLFVATGERVWEWEVDARARRGSATWATL</sequence>
<feature type="compositionally biased region" description="Low complexity" evidence="1">
    <location>
        <begin position="460"/>
        <end position="477"/>
    </location>
</feature>
<evidence type="ECO:0000313" key="3">
    <source>
        <dbReference type="EMBL" id="KAG0663705.1"/>
    </source>
</evidence>
<feature type="region of interest" description="Disordered" evidence="1">
    <location>
        <begin position="421"/>
        <end position="567"/>
    </location>
</feature>
<dbReference type="PANTHER" id="PTHR43991:SF9">
    <property type="entry name" value="DUF2415 DOMAIN-CONTAINING PROTEIN"/>
    <property type="match status" value="1"/>
</dbReference>